<gene>
    <name evidence="1" type="ORF">MNBD_GAMMA19-567</name>
</gene>
<dbReference type="EMBL" id="UOFV01000122">
    <property type="protein sequence ID" value="VAW97627.1"/>
    <property type="molecule type" value="Genomic_DNA"/>
</dbReference>
<name>A0A3B1ADT9_9ZZZZ</name>
<dbReference type="Pfam" id="PF13665">
    <property type="entry name" value="Tox-PAAR-like"/>
    <property type="match status" value="1"/>
</dbReference>
<accession>A0A3B1ADT9</accession>
<proteinExistence type="predicted"/>
<sequence length="184" mass="19531">MRTAPGQYRSGSGARWSDDQRLAVDIIKKSFTICCSEGIALNPFYFNHEQTNTNKGNVMAQTTFANGRGIVHKGSGGVSIVFPDVCKTPIGSAVVPIPYPNIGKSSDTSGGPKSVTADGKMPMVKGAKYTTSTGDEAGSLKGVASSTTKGECEFMMYSADVKFEGKNVCRMGDPLFHNKKNIMG</sequence>
<organism evidence="1">
    <name type="scientific">hydrothermal vent metagenome</name>
    <dbReference type="NCBI Taxonomy" id="652676"/>
    <lineage>
        <taxon>unclassified sequences</taxon>
        <taxon>metagenomes</taxon>
        <taxon>ecological metagenomes</taxon>
    </lineage>
</organism>
<evidence type="ECO:0000313" key="1">
    <source>
        <dbReference type="EMBL" id="VAW97627.1"/>
    </source>
</evidence>
<protein>
    <submittedName>
        <fullName evidence="1">Uncharacterized protein</fullName>
    </submittedName>
</protein>
<reference evidence="1" key="1">
    <citation type="submission" date="2018-06" db="EMBL/GenBank/DDBJ databases">
        <authorList>
            <person name="Zhirakovskaya E."/>
        </authorList>
    </citation>
    <scope>NUCLEOTIDE SEQUENCE</scope>
</reference>
<dbReference type="CDD" id="cd14740">
    <property type="entry name" value="PAAR_4"/>
    <property type="match status" value="1"/>
</dbReference>
<dbReference type="AlphaFoldDB" id="A0A3B1ADT9"/>